<sequence>MKVLIGYDGSASAEAALEELKRAGLPADTKILVATVASIWTPPTEIASLPGAALTSRRLTATMAQLQNQAERTLNEAEETAGEAAARIKSDFPEWQVGTTILSGDAAFEIIRQAAAWHADLIVTGSQNRSAIGRFFLGSVSQKVFIEADCSVRIARSETTIDKDASRRIVAGIDDSESADLIVDAIAERNWTANSAVKLVTATDIFRENSVSPFKEFIKTQDFHNQAREKLAASGLKVSAAVNVGEASNELLVEAEKWNADCIFVGTRDIRGILDRFLIGSVSAGLAANAPCSVEVVRAHAV</sequence>
<name>A0A6J4NVK3_9BACT</name>
<reference evidence="4" key="1">
    <citation type="submission" date="2020-02" db="EMBL/GenBank/DDBJ databases">
        <authorList>
            <person name="Meier V. D."/>
        </authorList>
    </citation>
    <scope>NUCLEOTIDE SEQUENCE</scope>
    <source>
        <strain evidence="4">AVDCRST_MAG74</strain>
    </source>
</reference>
<dbReference type="PANTHER" id="PTHR46268:SF6">
    <property type="entry name" value="UNIVERSAL STRESS PROTEIN UP12"/>
    <property type="match status" value="1"/>
</dbReference>
<evidence type="ECO:0000256" key="2">
    <source>
        <dbReference type="SAM" id="Coils"/>
    </source>
</evidence>
<dbReference type="EMBL" id="CADCUR010000096">
    <property type="protein sequence ID" value="CAA9393631.1"/>
    <property type="molecule type" value="Genomic_DNA"/>
</dbReference>
<feature type="coiled-coil region" evidence="2">
    <location>
        <begin position="56"/>
        <end position="87"/>
    </location>
</feature>
<dbReference type="Gene3D" id="3.40.50.620">
    <property type="entry name" value="HUPs"/>
    <property type="match status" value="2"/>
</dbReference>
<feature type="domain" description="UspA" evidence="3">
    <location>
        <begin position="2"/>
        <end position="154"/>
    </location>
</feature>
<evidence type="ECO:0000313" key="4">
    <source>
        <dbReference type="EMBL" id="CAA9393631.1"/>
    </source>
</evidence>
<gene>
    <name evidence="4" type="ORF">AVDCRST_MAG74-1243</name>
</gene>
<evidence type="ECO:0000259" key="3">
    <source>
        <dbReference type="Pfam" id="PF00582"/>
    </source>
</evidence>
<protein>
    <recommendedName>
        <fullName evidence="3">UspA domain-containing protein</fullName>
    </recommendedName>
</protein>
<dbReference type="AlphaFoldDB" id="A0A6J4NVK3"/>
<dbReference type="InterPro" id="IPR006016">
    <property type="entry name" value="UspA"/>
</dbReference>
<dbReference type="InterPro" id="IPR006015">
    <property type="entry name" value="Universal_stress_UspA"/>
</dbReference>
<keyword evidence="2" id="KW-0175">Coiled coil</keyword>
<evidence type="ECO:0000256" key="1">
    <source>
        <dbReference type="ARBA" id="ARBA00008791"/>
    </source>
</evidence>
<dbReference type="PRINTS" id="PR01438">
    <property type="entry name" value="UNVRSLSTRESS"/>
</dbReference>
<dbReference type="SUPFAM" id="SSF52402">
    <property type="entry name" value="Adenine nucleotide alpha hydrolases-like"/>
    <property type="match status" value="2"/>
</dbReference>
<dbReference type="InterPro" id="IPR014729">
    <property type="entry name" value="Rossmann-like_a/b/a_fold"/>
</dbReference>
<dbReference type="CDD" id="cd00293">
    <property type="entry name" value="USP-like"/>
    <property type="match status" value="2"/>
</dbReference>
<comment type="similarity">
    <text evidence="1">Belongs to the universal stress protein A family.</text>
</comment>
<feature type="domain" description="UspA" evidence="3">
    <location>
        <begin position="167"/>
        <end position="298"/>
    </location>
</feature>
<accession>A0A6J4NVK3</accession>
<proteinExistence type="inferred from homology"/>
<organism evidence="4">
    <name type="scientific">uncultured Pyrinomonadaceae bacterium</name>
    <dbReference type="NCBI Taxonomy" id="2283094"/>
    <lineage>
        <taxon>Bacteria</taxon>
        <taxon>Pseudomonadati</taxon>
        <taxon>Acidobacteriota</taxon>
        <taxon>Blastocatellia</taxon>
        <taxon>Blastocatellales</taxon>
        <taxon>Pyrinomonadaceae</taxon>
        <taxon>environmental samples</taxon>
    </lineage>
</organism>
<dbReference type="PANTHER" id="PTHR46268">
    <property type="entry name" value="STRESS RESPONSE PROTEIN NHAX"/>
    <property type="match status" value="1"/>
</dbReference>
<dbReference type="Pfam" id="PF00582">
    <property type="entry name" value="Usp"/>
    <property type="match status" value="2"/>
</dbReference>